<keyword evidence="5" id="KW-1015">Disulfide bond</keyword>
<organism evidence="7 8">
    <name type="scientific">Alosa alosa</name>
    <name type="common">allis shad</name>
    <dbReference type="NCBI Taxonomy" id="278164"/>
    <lineage>
        <taxon>Eukaryota</taxon>
        <taxon>Metazoa</taxon>
        <taxon>Chordata</taxon>
        <taxon>Craniata</taxon>
        <taxon>Vertebrata</taxon>
        <taxon>Euteleostomi</taxon>
        <taxon>Actinopterygii</taxon>
        <taxon>Neopterygii</taxon>
        <taxon>Teleostei</taxon>
        <taxon>Clupei</taxon>
        <taxon>Clupeiformes</taxon>
        <taxon>Clupeoidei</taxon>
        <taxon>Clupeidae</taxon>
        <taxon>Alosa</taxon>
    </lineage>
</organism>
<feature type="binding site" evidence="6">
    <location>
        <position position="73"/>
    </location>
    <ligand>
        <name>Ca(2+)</name>
        <dbReference type="ChEBI" id="CHEBI:29108"/>
    </ligand>
</feature>
<comment type="pathway">
    <text evidence="2">Protein modification; protein glycosylation.</text>
</comment>
<evidence type="ECO:0000256" key="4">
    <source>
        <dbReference type="ARBA" id="ARBA00022801"/>
    </source>
</evidence>
<keyword evidence="6" id="KW-0106">Calcium</keyword>
<keyword evidence="8" id="KW-1185">Reference proteome</keyword>
<dbReference type="GO" id="GO:0070062">
    <property type="term" value="C:extracellular exosome"/>
    <property type="evidence" value="ECO:0007669"/>
    <property type="project" value="TreeGrafter"/>
</dbReference>
<dbReference type="InterPro" id="IPR001382">
    <property type="entry name" value="Glyco_hydro_47"/>
</dbReference>
<sequence length="94" mass="10644">MLYGVCVEPRRRGKGLLWKGNIKNPGCPANDLLKQTGQLASHEAGCTGQCTRYLYLLFSEDDHLPFEHWVFNTEAHPLPIIKKDFSSNQANEVE</sequence>
<reference evidence="7" key="1">
    <citation type="submission" date="2020-10" db="EMBL/GenBank/DDBJ databases">
        <title>Chromosome-scale genome assembly of the Allis shad, Alosa alosa.</title>
        <authorList>
            <person name="Margot Z."/>
            <person name="Christophe K."/>
            <person name="Cabau C."/>
            <person name="Louis A."/>
            <person name="Berthelot C."/>
            <person name="Parey E."/>
            <person name="Roest Crollius H."/>
            <person name="Montfort J."/>
            <person name="Robinson-Rechavi M."/>
            <person name="Bucao C."/>
            <person name="Bouchez O."/>
            <person name="Gislard M."/>
            <person name="Lluch J."/>
            <person name="Milhes M."/>
            <person name="Lampietro C."/>
            <person name="Lopez Roques C."/>
            <person name="Donnadieu C."/>
            <person name="Braasch I."/>
            <person name="Desvignes T."/>
            <person name="Postlethwait J."/>
            <person name="Bobe J."/>
            <person name="Guiguen Y."/>
        </authorList>
    </citation>
    <scope>NUCLEOTIDE SEQUENCE</scope>
    <source>
        <strain evidence="7">M-15738</strain>
        <tissue evidence="7">Blood</tissue>
    </source>
</reference>
<dbReference type="InterPro" id="IPR012341">
    <property type="entry name" value="6hp_glycosidase-like_sf"/>
</dbReference>
<dbReference type="GO" id="GO:0005783">
    <property type="term" value="C:endoplasmic reticulum"/>
    <property type="evidence" value="ECO:0007669"/>
    <property type="project" value="TreeGrafter"/>
</dbReference>
<dbReference type="GO" id="GO:0005509">
    <property type="term" value="F:calcium ion binding"/>
    <property type="evidence" value="ECO:0007669"/>
    <property type="project" value="InterPro"/>
</dbReference>
<keyword evidence="6" id="KW-0479">Metal-binding</keyword>
<dbReference type="GO" id="GO:0005975">
    <property type="term" value="P:carbohydrate metabolic process"/>
    <property type="evidence" value="ECO:0007669"/>
    <property type="project" value="InterPro"/>
</dbReference>
<evidence type="ECO:0000256" key="3">
    <source>
        <dbReference type="ARBA" id="ARBA00007658"/>
    </source>
</evidence>
<dbReference type="InterPro" id="IPR050749">
    <property type="entry name" value="Glycosyl_Hydrolase_47"/>
</dbReference>
<accession>A0AAV6GSW2</accession>
<dbReference type="InterPro" id="IPR036026">
    <property type="entry name" value="Seven-hairpin_glycosidases"/>
</dbReference>
<dbReference type="Gene3D" id="1.50.10.10">
    <property type="match status" value="1"/>
</dbReference>
<comment type="caution">
    <text evidence="7">The sequence shown here is derived from an EMBL/GenBank/DDBJ whole genome shotgun (WGS) entry which is preliminary data.</text>
</comment>
<gene>
    <name evidence="7" type="ORF">AALO_G00112590</name>
</gene>
<proteinExistence type="inferred from homology"/>
<comment type="cofactor">
    <cofactor evidence="1 6">
        <name>Ca(2+)</name>
        <dbReference type="ChEBI" id="CHEBI:29108"/>
    </cofactor>
</comment>
<evidence type="ECO:0008006" key="9">
    <source>
        <dbReference type="Google" id="ProtNLM"/>
    </source>
</evidence>
<evidence type="ECO:0000256" key="6">
    <source>
        <dbReference type="PIRSR" id="PIRSR601382-2"/>
    </source>
</evidence>
<evidence type="ECO:0000256" key="5">
    <source>
        <dbReference type="ARBA" id="ARBA00023157"/>
    </source>
</evidence>
<evidence type="ECO:0000313" key="7">
    <source>
        <dbReference type="EMBL" id="KAG5277022.1"/>
    </source>
</evidence>
<dbReference type="SUPFAM" id="SSF48225">
    <property type="entry name" value="Seven-hairpin glycosidases"/>
    <property type="match status" value="1"/>
</dbReference>
<dbReference type="AlphaFoldDB" id="A0AAV6GSW2"/>
<dbReference type="PANTHER" id="PTHR11742:SF31">
    <property type="entry name" value="MANNOSYL-OLIGOSACCHARIDE 1,2-ALPHA-MANNOSIDASE IA"/>
    <property type="match status" value="1"/>
</dbReference>
<keyword evidence="4" id="KW-0378">Hydrolase</keyword>
<evidence type="ECO:0000256" key="1">
    <source>
        <dbReference type="ARBA" id="ARBA00001913"/>
    </source>
</evidence>
<dbReference type="GO" id="GO:0004571">
    <property type="term" value="F:mannosyl-oligosaccharide 1,2-alpha-mannosidase activity"/>
    <property type="evidence" value="ECO:0007669"/>
    <property type="project" value="InterPro"/>
</dbReference>
<dbReference type="EMBL" id="JADWDJ010000008">
    <property type="protein sequence ID" value="KAG5277022.1"/>
    <property type="molecule type" value="Genomic_DNA"/>
</dbReference>
<evidence type="ECO:0000256" key="2">
    <source>
        <dbReference type="ARBA" id="ARBA00004922"/>
    </source>
</evidence>
<protein>
    <recommendedName>
        <fullName evidence="9">Mannosyl-oligosaccharide 1,2-alpha-mannosidase</fullName>
    </recommendedName>
</protein>
<dbReference type="PANTHER" id="PTHR11742">
    <property type="entry name" value="MANNOSYL-OLIGOSACCHARIDE ALPHA-1,2-MANNOSIDASE-RELATED"/>
    <property type="match status" value="1"/>
</dbReference>
<comment type="similarity">
    <text evidence="3">Belongs to the glycosyl hydrolase 47 family.</text>
</comment>
<dbReference type="Pfam" id="PF01532">
    <property type="entry name" value="Glyco_hydro_47"/>
    <property type="match status" value="1"/>
</dbReference>
<name>A0AAV6GSW2_9TELE</name>
<evidence type="ECO:0000313" key="8">
    <source>
        <dbReference type="Proteomes" id="UP000823561"/>
    </source>
</evidence>
<dbReference type="Proteomes" id="UP000823561">
    <property type="component" value="Chromosome 8"/>
</dbReference>
<dbReference type="GO" id="GO:0000139">
    <property type="term" value="C:Golgi membrane"/>
    <property type="evidence" value="ECO:0007669"/>
    <property type="project" value="TreeGrafter"/>
</dbReference>